<dbReference type="EMBL" id="BLXT01003660">
    <property type="protein sequence ID" value="GFO02912.1"/>
    <property type="molecule type" value="Genomic_DNA"/>
</dbReference>
<name>A0AAV4A7L8_9GAST</name>
<evidence type="ECO:0000313" key="2">
    <source>
        <dbReference type="Proteomes" id="UP000735302"/>
    </source>
</evidence>
<dbReference type="AlphaFoldDB" id="A0AAV4A7L8"/>
<comment type="caution">
    <text evidence="1">The sequence shown here is derived from an EMBL/GenBank/DDBJ whole genome shotgun (WGS) entry which is preliminary data.</text>
</comment>
<dbReference type="Proteomes" id="UP000735302">
    <property type="component" value="Unassembled WGS sequence"/>
</dbReference>
<protein>
    <submittedName>
        <fullName evidence="1">Uncharacterized protein</fullName>
    </submittedName>
</protein>
<keyword evidence="2" id="KW-1185">Reference proteome</keyword>
<organism evidence="1 2">
    <name type="scientific">Plakobranchus ocellatus</name>
    <dbReference type="NCBI Taxonomy" id="259542"/>
    <lineage>
        <taxon>Eukaryota</taxon>
        <taxon>Metazoa</taxon>
        <taxon>Spiralia</taxon>
        <taxon>Lophotrochozoa</taxon>
        <taxon>Mollusca</taxon>
        <taxon>Gastropoda</taxon>
        <taxon>Heterobranchia</taxon>
        <taxon>Euthyneura</taxon>
        <taxon>Panpulmonata</taxon>
        <taxon>Sacoglossa</taxon>
        <taxon>Placobranchoidea</taxon>
        <taxon>Plakobranchidae</taxon>
        <taxon>Plakobranchus</taxon>
    </lineage>
</organism>
<proteinExistence type="predicted"/>
<accession>A0AAV4A7L8</accession>
<gene>
    <name evidence="1" type="ORF">PoB_002941700</name>
</gene>
<reference evidence="1 2" key="1">
    <citation type="journal article" date="2021" name="Elife">
        <title>Chloroplast acquisition without the gene transfer in kleptoplastic sea slugs, Plakobranchus ocellatus.</title>
        <authorList>
            <person name="Maeda T."/>
            <person name="Takahashi S."/>
            <person name="Yoshida T."/>
            <person name="Shimamura S."/>
            <person name="Takaki Y."/>
            <person name="Nagai Y."/>
            <person name="Toyoda A."/>
            <person name="Suzuki Y."/>
            <person name="Arimoto A."/>
            <person name="Ishii H."/>
            <person name="Satoh N."/>
            <person name="Nishiyama T."/>
            <person name="Hasebe M."/>
            <person name="Maruyama T."/>
            <person name="Minagawa J."/>
            <person name="Obokata J."/>
            <person name="Shigenobu S."/>
        </authorList>
    </citation>
    <scope>NUCLEOTIDE SEQUENCE [LARGE SCALE GENOMIC DNA]</scope>
</reference>
<evidence type="ECO:0000313" key="1">
    <source>
        <dbReference type="EMBL" id="GFO02912.1"/>
    </source>
</evidence>
<sequence>MSCSRHCAPGVNRPGLNKPGAAELDFTGQLGTKAGISGKRKCSLFYRLQLSKTPASPNTTLRSWSASLNQLNVISRHQCLL</sequence>